<evidence type="ECO:0000256" key="1">
    <source>
        <dbReference type="ARBA" id="ARBA00038101"/>
    </source>
</evidence>
<sequence length="556" mass="63015">MQPSPQTTTMQFDQSGFPQPVLPTLLLPAASDIEEAHPLHCTFITLYRCRCLAEEQANEQSQQRRRQASAHTAVHTFRTNSRGAAASTTTSTTSSISSQSFMQHDLQQSMLSTSEYPSVSLLYNLLIMISREYFQICLPRVKDQNMVRYDMGPDERHALLKEIEKYCVIEMERGNWRFVEDDLFQNRMEDTDANECITTSVTITASEEHSMVSHAGHHNDNDQMDIDQEHSAKSARRMQTVSPAASINPTLPNHQNHQNSPSQAYKVFSTHTNLSPKEILANCLYYAARLLPLLTGHSETEHTTSTTEFLENPHNFSIESLFKTSADLGRVEAMHRYAWLSLTHDDLSTAVQYYRKAIALKHVPSMVNLGYLYERQSLPDDSVHNPDESHDILTQQSHSFFDQCANRISPLYMKMALYYYYLAALEGSVMGWCNMGTAFKSVFLYTESVQCFYHATQMNYSPAFVCLGRMFETGRGVTQSPEEALKCYMRAAQQGNVDALVNIGLMMQSGEGTRQSLSQALSLFEQAVLLGDHDAEKYVRNVKRKIVKNCTCIGHF</sequence>
<dbReference type="EMBL" id="HBGD01007351">
    <property type="protein sequence ID" value="CAD9082898.1"/>
    <property type="molecule type" value="Transcribed_RNA"/>
</dbReference>
<gene>
    <name evidence="3" type="ORF">PCOS0759_LOCUS6138</name>
</gene>
<accession>A0A7S1PI60</accession>
<evidence type="ECO:0000313" key="3">
    <source>
        <dbReference type="EMBL" id="CAD9082898.1"/>
    </source>
</evidence>
<comment type="similarity">
    <text evidence="1">Belongs to the sel-1 family.</text>
</comment>
<protein>
    <submittedName>
        <fullName evidence="3">Uncharacterized protein</fullName>
    </submittedName>
</protein>
<dbReference type="PANTHER" id="PTHR11102:SF160">
    <property type="entry name" value="ERAD-ASSOCIATED E3 UBIQUITIN-PROTEIN LIGASE COMPONENT HRD3"/>
    <property type="match status" value="1"/>
</dbReference>
<proteinExistence type="inferred from homology"/>
<dbReference type="InterPro" id="IPR050767">
    <property type="entry name" value="Sel1_AlgK"/>
</dbReference>
<feature type="compositionally biased region" description="Low complexity" evidence="2">
    <location>
        <begin position="87"/>
        <end position="99"/>
    </location>
</feature>
<feature type="region of interest" description="Disordered" evidence="2">
    <location>
        <begin position="62"/>
        <end position="99"/>
    </location>
</feature>
<reference evidence="3" key="1">
    <citation type="submission" date="2021-01" db="EMBL/GenBank/DDBJ databases">
        <authorList>
            <person name="Corre E."/>
            <person name="Pelletier E."/>
            <person name="Niang G."/>
            <person name="Scheremetjew M."/>
            <person name="Finn R."/>
            <person name="Kale V."/>
            <person name="Holt S."/>
            <person name="Cochrane G."/>
            <person name="Meng A."/>
            <person name="Brown T."/>
            <person name="Cohen L."/>
        </authorList>
    </citation>
    <scope>NUCLEOTIDE SEQUENCE</scope>
    <source>
        <strain evidence="3">WS</strain>
    </source>
</reference>
<dbReference type="AlphaFoldDB" id="A0A7S1PI60"/>
<dbReference type="InterPro" id="IPR011990">
    <property type="entry name" value="TPR-like_helical_dom_sf"/>
</dbReference>
<evidence type="ECO:0000256" key="2">
    <source>
        <dbReference type="SAM" id="MobiDB-lite"/>
    </source>
</evidence>
<organism evidence="3">
    <name type="scientific">Percolomonas cosmopolitus</name>
    <dbReference type="NCBI Taxonomy" id="63605"/>
    <lineage>
        <taxon>Eukaryota</taxon>
        <taxon>Discoba</taxon>
        <taxon>Heterolobosea</taxon>
        <taxon>Tetramitia</taxon>
        <taxon>Eutetramitia</taxon>
        <taxon>Percolomonadidae</taxon>
        <taxon>Percolomonas</taxon>
    </lineage>
</organism>
<name>A0A7S1PI60_9EUKA</name>
<dbReference type="SMART" id="SM00671">
    <property type="entry name" value="SEL1"/>
    <property type="match status" value="3"/>
</dbReference>
<dbReference type="PANTHER" id="PTHR11102">
    <property type="entry name" value="SEL-1-LIKE PROTEIN"/>
    <property type="match status" value="1"/>
</dbReference>
<dbReference type="Pfam" id="PF08238">
    <property type="entry name" value="Sel1"/>
    <property type="match status" value="5"/>
</dbReference>
<dbReference type="SUPFAM" id="SSF81901">
    <property type="entry name" value="HCP-like"/>
    <property type="match status" value="2"/>
</dbReference>
<dbReference type="Gene3D" id="1.25.40.10">
    <property type="entry name" value="Tetratricopeptide repeat domain"/>
    <property type="match status" value="2"/>
</dbReference>
<dbReference type="InterPro" id="IPR006597">
    <property type="entry name" value="Sel1-like"/>
</dbReference>